<reference evidence="3" key="1">
    <citation type="submission" date="2021-01" db="EMBL/GenBank/DDBJ databases">
        <authorList>
            <person name="Corre E."/>
            <person name="Pelletier E."/>
            <person name="Niang G."/>
            <person name="Scheremetjew M."/>
            <person name="Finn R."/>
            <person name="Kale V."/>
            <person name="Holt S."/>
            <person name="Cochrane G."/>
            <person name="Meng A."/>
            <person name="Brown T."/>
            <person name="Cohen L."/>
        </authorList>
    </citation>
    <scope>NUCLEOTIDE SEQUENCE</scope>
    <source>
        <strain evidence="3">CCMP1374</strain>
    </source>
</reference>
<accession>A0A7S0EQA0</accession>
<dbReference type="AlphaFoldDB" id="A0A7S0EQA0"/>
<dbReference type="PANTHER" id="PTHR33591">
    <property type="entry name" value="BETA-CAROTENE ISOMERASE D27"/>
    <property type="match status" value="1"/>
</dbReference>
<feature type="chain" id="PRO_5031052005" description="Beta-carotene isomerase D27-like C-terminal domain-containing protein" evidence="1">
    <location>
        <begin position="19"/>
        <end position="252"/>
    </location>
</feature>
<dbReference type="InterPro" id="IPR025114">
    <property type="entry name" value="D27-like_C"/>
</dbReference>
<dbReference type="GO" id="GO:0005506">
    <property type="term" value="F:iron ion binding"/>
    <property type="evidence" value="ECO:0007669"/>
    <property type="project" value="InterPro"/>
</dbReference>
<name>A0A7S0EQA0_9EUKA</name>
<keyword evidence="1" id="KW-0732">Signal</keyword>
<evidence type="ECO:0000313" key="3">
    <source>
        <dbReference type="EMBL" id="CAD8491828.1"/>
    </source>
</evidence>
<protein>
    <recommendedName>
        <fullName evidence="2">Beta-carotene isomerase D27-like C-terminal domain-containing protein</fullName>
    </recommendedName>
</protein>
<feature type="signal peptide" evidence="1">
    <location>
        <begin position="1"/>
        <end position="18"/>
    </location>
</feature>
<dbReference type="EMBL" id="HBEP01020963">
    <property type="protein sequence ID" value="CAD8491828.1"/>
    <property type="molecule type" value="Transcribed_RNA"/>
</dbReference>
<proteinExistence type="predicted"/>
<evidence type="ECO:0000259" key="2">
    <source>
        <dbReference type="Pfam" id="PF13225"/>
    </source>
</evidence>
<sequence>MMLTNLLTTAAGLPSAAARPVLASPRGSSIRIPLPVAERTLSPVEALLLAAFRWQTQQQTGCKSDEPGFAGMLEELREYQRGHSVQEQAAASGNIMEALSGPFPPVFKRFAAQPWAPSSLSYCTTLILGFLVGEMTLTEREAGDSRGGGVLVQKCAVLEHSGCSGLCVHMCKLPTERMFAEKWGMPLRMQPNFETCECQLSFGVSPPPLKQDTTLPTGCIGSCPLAQSHPLPQAAAAPLAVSNLEVFLNRDR</sequence>
<gene>
    <name evidence="3" type="ORF">PANT1444_LOCUS11783</name>
</gene>
<dbReference type="Pfam" id="PF13225">
    <property type="entry name" value="D27-like_C"/>
    <property type="match status" value="1"/>
</dbReference>
<dbReference type="PANTHER" id="PTHR33591:SF2">
    <property type="entry name" value="BETA-CAROTENE ISOMERASE D27"/>
    <property type="match status" value="1"/>
</dbReference>
<organism evidence="3">
    <name type="scientific">Phaeocystis antarctica</name>
    <dbReference type="NCBI Taxonomy" id="33657"/>
    <lineage>
        <taxon>Eukaryota</taxon>
        <taxon>Haptista</taxon>
        <taxon>Haptophyta</taxon>
        <taxon>Prymnesiophyceae</taxon>
        <taxon>Phaeocystales</taxon>
        <taxon>Phaeocystaceae</taxon>
        <taxon>Phaeocystis</taxon>
    </lineage>
</organism>
<dbReference type="InterPro" id="IPR038938">
    <property type="entry name" value="D27-like"/>
</dbReference>
<feature type="domain" description="Beta-carotene isomerase D27-like C-terminal" evidence="2">
    <location>
        <begin position="131"/>
        <end position="210"/>
    </location>
</feature>
<evidence type="ECO:0000256" key="1">
    <source>
        <dbReference type="SAM" id="SignalP"/>
    </source>
</evidence>